<dbReference type="HAMAP" id="MF_00185">
    <property type="entry name" value="IPP_trans"/>
    <property type="match status" value="1"/>
</dbReference>
<evidence type="ECO:0000256" key="6">
    <source>
        <dbReference type="ARBA" id="ARBA00022741"/>
    </source>
</evidence>
<dbReference type="EC" id="2.5.1.75" evidence="10"/>
<evidence type="ECO:0000256" key="9">
    <source>
        <dbReference type="ARBA" id="ARBA00049563"/>
    </source>
</evidence>
<evidence type="ECO:0000256" key="7">
    <source>
        <dbReference type="ARBA" id="ARBA00022840"/>
    </source>
</evidence>
<dbReference type="PANTHER" id="PTHR11088">
    <property type="entry name" value="TRNA DIMETHYLALLYLTRANSFERASE"/>
    <property type="match status" value="1"/>
</dbReference>
<evidence type="ECO:0000256" key="8">
    <source>
        <dbReference type="ARBA" id="ARBA00022842"/>
    </source>
</evidence>
<evidence type="ECO:0000313" key="14">
    <source>
        <dbReference type="EMBL" id="OHA60850.1"/>
    </source>
</evidence>
<dbReference type="Gene3D" id="1.10.20.140">
    <property type="match status" value="1"/>
</dbReference>
<dbReference type="GO" id="GO:0052381">
    <property type="term" value="F:tRNA dimethylallyltransferase activity"/>
    <property type="evidence" value="ECO:0007669"/>
    <property type="project" value="UniProtKB-UniRule"/>
</dbReference>
<evidence type="ECO:0000256" key="10">
    <source>
        <dbReference type="HAMAP-Rule" id="MF_00185"/>
    </source>
</evidence>
<keyword evidence="4 10" id="KW-0808">Transferase</keyword>
<accession>A0A1G2QJS7</accession>
<dbReference type="Proteomes" id="UP000177090">
    <property type="component" value="Unassembled WGS sequence"/>
</dbReference>
<evidence type="ECO:0000256" key="4">
    <source>
        <dbReference type="ARBA" id="ARBA00022679"/>
    </source>
</evidence>
<sequence>MEVRLPSNMEKKAYIIVGPTASGKSAYAVRLAKKVGGEVISADSRQVYRDMDIGTGKVTKKEMAGIPHYLLSVADPRRRYSVARYQRDAARTLQSILVRGKTPIICGGTGLYIDALVEGTFLPSVPPNPALRKKLETISIEKLFALLKKKDAARAKSIDWHNPRRLIRAIEIAEALGKVPRMQKRAPEGIKFEWIGIDLPDKKLKKKIHLRLLSRMRGGMLAEVKRLHTRGLSWKRMESFGLEYRWLARYLQNKITKEEMLEKLELDIWHYAKRQRTWFKRNKNIGWV</sequence>
<comment type="subunit">
    <text evidence="10">Monomer.</text>
</comment>
<name>A0A1G2QJS7_9BACT</name>
<proteinExistence type="inferred from homology"/>
<organism evidence="14 15">
    <name type="scientific">Candidatus Vogelbacteria bacterium RIFOXYD1_FULL_51_18</name>
    <dbReference type="NCBI Taxonomy" id="1802440"/>
    <lineage>
        <taxon>Bacteria</taxon>
        <taxon>Candidatus Vogeliibacteriota</taxon>
    </lineage>
</organism>
<evidence type="ECO:0000256" key="13">
    <source>
        <dbReference type="RuleBase" id="RU003785"/>
    </source>
</evidence>
<comment type="cofactor">
    <cofactor evidence="1 10">
        <name>Mg(2+)</name>
        <dbReference type="ChEBI" id="CHEBI:18420"/>
    </cofactor>
</comment>
<dbReference type="PANTHER" id="PTHR11088:SF60">
    <property type="entry name" value="TRNA DIMETHYLALLYLTRANSFERASE"/>
    <property type="match status" value="1"/>
</dbReference>
<dbReference type="STRING" id="1802440.A2569_02525"/>
<dbReference type="InterPro" id="IPR018022">
    <property type="entry name" value="IPT"/>
</dbReference>
<evidence type="ECO:0000256" key="5">
    <source>
        <dbReference type="ARBA" id="ARBA00022694"/>
    </source>
</evidence>
<feature type="region of interest" description="Interaction with substrate tRNA" evidence="10">
    <location>
        <begin position="43"/>
        <end position="46"/>
    </location>
</feature>
<evidence type="ECO:0000256" key="2">
    <source>
        <dbReference type="ARBA" id="ARBA00003213"/>
    </source>
</evidence>
<dbReference type="EMBL" id="MHTL01000008">
    <property type="protein sequence ID" value="OHA60850.1"/>
    <property type="molecule type" value="Genomic_DNA"/>
</dbReference>
<feature type="site" description="Interaction with substrate tRNA" evidence="10">
    <location>
        <position position="109"/>
    </location>
</feature>
<evidence type="ECO:0000256" key="1">
    <source>
        <dbReference type="ARBA" id="ARBA00001946"/>
    </source>
</evidence>
<comment type="caution">
    <text evidence="14">The sequence shown here is derived from an EMBL/GenBank/DDBJ whole genome shotgun (WGS) entry which is preliminary data.</text>
</comment>
<dbReference type="NCBIfam" id="TIGR00174">
    <property type="entry name" value="miaA"/>
    <property type="match status" value="1"/>
</dbReference>
<gene>
    <name evidence="10" type="primary">miaA</name>
    <name evidence="14" type="ORF">A2569_02525</name>
</gene>
<comment type="function">
    <text evidence="2 10 12">Catalyzes the transfer of a dimethylallyl group onto the adenine at position 37 in tRNAs that read codons beginning with uridine, leading to the formation of N6-(dimethylallyl)adenosine (i(6)A).</text>
</comment>
<keyword evidence="6 10" id="KW-0547">Nucleotide-binding</keyword>
<protein>
    <recommendedName>
        <fullName evidence="10">tRNA dimethylallyltransferase</fullName>
        <ecNumber evidence="10">2.5.1.75</ecNumber>
    </recommendedName>
    <alternativeName>
        <fullName evidence="10">Dimethylallyl diphosphate:tRNA dimethylallyltransferase</fullName>
        <shortName evidence="10">DMAPP:tRNA dimethylallyltransferase</shortName>
        <shortName evidence="10">DMATase</shortName>
    </alternativeName>
    <alternativeName>
        <fullName evidence="10">Isopentenyl-diphosphate:tRNA isopentenyltransferase</fullName>
        <shortName evidence="10">IPP transferase</shortName>
        <shortName evidence="10">IPPT</shortName>
        <shortName evidence="10">IPTase</shortName>
    </alternativeName>
</protein>
<dbReference type="InterPro" id="IPR027417">
    <property type="entry name" value="P-loop_NTPase"/>
</dbReference>
<dbReference type="Pfam" id="PF01715">
    <property type="entry name" value="IPPT"/>
    <property type="match status" value="1"/>
</dbReference>
<dbReference type="AlphaFoldDB" id="A0A1G2QJS7"/>
<evidence type="ECO:0000256" key="12">
    <source>
        <dbReference type="RuleBase" id="RU003784"/>
    </source>
</evidence>
<dbReference type="InterPro" id="IPR039657">
    <property type="entry name" value="Dimethylallyltransferase"/>
</dbReference>
<comment type="catalytic activity">
    <reaction evidence="9 10 11">
        <text>adenosine(37) in tRNA + dimethylallyl diphosphate = N(6)-dimethylallyladenosine(37) in tRNA + diphosphate</text>
        <dbReference type="Rhea" id="RHEA:26482"/>
        <dbReference type="Rhea" id="RHEA-COMP:10162"/>
        <dbReference type="Rhea" id="RHEA-COMP:10375"/>
        <dbReference type="ChEBI" id="CHEBI:33019"/>
        <dbReference type="ChEBI" id="CHEBI:57623"/>
        <dbReference type="ChEBI" id="CHEBI:74411"/>
        <dbReference type="ChEBI" id="CHEBI:74415"/>
        <dbReference type="EC" id="2.5.1.75"/>
    </reaction>
</comment>
<comment type="caution">
    <text evidence="10">Lacks conserved residue(s) required for the propagation of feature annotation.</text>
</comment>
<dbReference type="GO" id="GO:0005524">
    <property type="term" value="F:ATP binding"/>
    <property type="evidence" value="ECO:0007669"/>
    <property type="project" value="UniProtKB-UniRule"/>
</dbReference>
<dbReference type="GO" id="GO:0006400">
    <property type="term" value="P:tRNA modification"/>
    <property type="evidence" value="ECO:0007669"/>
    <property type="project" value="TreeGrafter"/>
</dbReference>
<evidence type="ECO:0000313" key="15">
    <source>
        <dbReference type="Proteomes" id="UP000177090"/>
    </source>
</evidence>
<feature type="binding site" evidence="10">
    <location>
        <begin position="18"/>
        <end position="25"/>
    </location>
    <ligand>
        <name>ATP</name>
        <dbReference type="ChEBI" id="CHEBI:30616"/>
    </ligand>
</feature>
<keyword evidence="5 10" id="KW-0819">tRNA processing</keyword>
<dbReference type="Gene3D" id="3.40.50.300">
    <property type="entry name" value="P-loop containing nucleotide triphosphate hydrolases"/>
    <property type="match status" value="1"/>
</dbReference>
<keyword evidence="7 10" id="KW-0067">ATP-binding</keyword>
<dbReference type="SUPFAM" id="SSF52540">
    <property type="entry name" value="P-loop containing nucleoside triphosphate hydrolases"/>
    <property type="match status" value="1"/>
</dbReference>
<comment type="similarity">
    <text evidence="3 10 13">Belongs to the IPP transferase family.</text>
</comment>
<feature type="site" description="Interaction with substrate tRNA" evidence="10">
    <location>
        <position position="132"/>
    </location>
</feature>
<evidence type="ECO:0000256" key="3">
    <source>
        <dbReference type="ARBA" id="ARBA00005842"/>
    </source>
</evidence>
<reference evidence="14 15" key="1">
    <citation type="journal article" date="2016" name="Nat. Commun.">
        <title>Thousands of microbial genomes shed light on interconnected biogeochemical processes in an aquifer system.</title>
        <authorList>
            <person name="Anantharaman K."/>
            <person name="Brown C.T."/>
            <person name="Hug L.A."/>
            <person name="Sharon I."/>
            <person name="Castelle C.J."/>
            <person name="Probst A.J."/>
            <person name="Thomas B.C."/>
            <person name="Singh A."/>
            <person name="Wilkins M.J."/>
            <person name="Karaoz U."/>
            <person name="Brodie E.L."/>
            <person name="Williams K.H."/>
            <person name="Hubbard S.S."/>
            <person name="Banfield J.F."/>
        </authorList>
    </citation>
    <scope>NUCLEOTIDE SEQUENCE [LARGE SCALE GENOMIC DNA]</scope>
</reference>
<feature type="binding site" evidence="10">
    <location>
        <begin position="20"/>
        <end position="25"/>
    </location>
    <ligand>
        <name>substrate</name>
    </ligand>
</feature>
<keyword evidence="8 10" id="KW-0460">Magnesium</keyword>
<evidence type="ECO:0000256" key="11">
    <source>
        <dbReference type="RuleBase" id="RU003783"/>
    </source>
</evidence>